<dbReference type="PROSITE" id="PS51216">
    <property type="entry name" value="NEBULIN"/>
    <property type="match status" value="12"/>
</dbReference>
<dbReference type="GO" id="GO:0051015">
    <property type="term" value="F:actin filament binding"/>
    <property type="evidence" value="ECO:0007669"/>
    <property type="project" value="InterPro"/>
</dbReference>
<keyword evidence="1" id="KW-0677">Repeat</keyword>
<evidence type="ECO:0000256" key="1">
    <source>
        <dbReference type="ARBA" id="ARBA00022737"/>
    </source>
</evidence>
<dbReference type="GeneTree" id="ENSGT00940000154533"/>
<evidence type="ECO:0000313" key="3">
    <source>
        <dbReference type="Ensembl" id="ENSMGAP00000013485.3"/>
    </source>
</evidence>
<dbReference type="Proteomes" id="UP000001645">
    <property type="component" value="Chromosome 7"/>
</dbReference>
<organism evidence="3 4">
    <name type="scientific">Meleagris gallopavo</name>
    <name type="common">Wild turkey</name>
    <dbReference type="NCBI Taxonomy" id="9103"/>
    <lineage>
        <taxon>Eukaryota</taxon>
        <taxon>Metazoa</taxon>
        <taxon>Chordata</taxon>
        <taxon>Craniata</taxon>
        <taxon>Vertebrata</taxon>
        <taxon>Euteleostomi</taxon>
        <taxon>Archelosauria</taxon>
        <taxon>Archosauria</taxon>
        <taxon>Dinosauria</taxon>
        <taxon>Saurischia</taxon>
        <taxon>Theropoda</taxon>
        <taxon>Coelurosauria</taxon>
        <taxon>Aves</taxon>
        <taxon>Neognathae</taxon>
        <taxon>Galloanserae</taxon>
        <taxon>Galliformes</taxon>
        <taxon>Phasianidae</taxon>
        <taxon>Meleagridinae</taxon>
        <taxon>Meleagris</taxon>
    </lineage>
</organism>
<dbReference type="GO" id="GO:0030018">
    <property type="term" value="C:Z disc"/>
    <property type="evidence" value="ECO:0007669"/>
    <property type="project" value="InterPro"/>
</dbReference>
<dbReference type="Pfam" id="PF00880">
    <property type="entry name" value="Nebulin"/>
    <property type="match status" value="10"/>
</dbReference>
<dbReference type="GO" id="GO:0071691">
    <property type="term" value="P:cardiac muscle thin filament assembly"/>
    <property type="evidence" value="ECO:0007669"/>
    <property type="project" value="TreeGrafter"/>
</dbReference>
<dbReference type="FunCoup" id="G1NJH4">
    <property type="interactions" value="7"/>
</dbReference>
<protein>
    <recommendedName>
        <fullName evidence="5">Nebulin</fullName>
    </recommendedName>
</protein>
<reference evidence="3" key="3">
    <citation type="submission" date="2025-09" db="UniProtKB">
        <authorList>
            <consortium name="Ensembl"/>
        </authorList>
    </citation>
    <scope>IDENTIFICATION</scope>
</reference>
<dbReference type="SMART" id="SM00227">
    <property type="entry name" value="NEBU"/>
    <property type="match status" value="29"/>
</dbReference>
<dbReference type="Bgee" id="ENSMGAG00000012782">
    <property type="expression patterns" value="Expressed in pectoralis major and 7 other cell types or tissues"/>
</dbReference>
<accession>G1NJH4</accession>
<dbReference type="InterPro" id="IPR013998">
    <property type="entry name" value="Nebulin-like"/>
</dbReference>
<reference evidence="3 4" key="1">
    <citation type="journal article" date="2010" name="PLoS Biol.">
        <title>Multi-platform next-generation sequencing of the domestic turkey (Meleagris gallopavo): genome assembly and analysis.</title>
        <authorList>
            <person name="Dalloul R.A."/>
            <person name="Long J.A."/>
            <person name="Zimin A.V."/>
            <person name="Aslam L."/>
            <person name="Beal K."/>
            <person name="Blomberg L.A."/>
            <person name="Bouffard P."/>
            <person name="Burt D.W."/>
            <person name="Crasta O."/>
            <person name="Crooijmans R.P."/>
            <person name="Cooper K."/>
            <person name="Coulombe R.A."/>
            <person name="De S."/>
            <person name="Delany M.E."/>
            <person name="Dodgson J.B."/>
            <person name="Dong J.J."/>
            <person name="Evans C."/>
            <person name="Frederickson K.M."/>
            <person name="Flicek P."/>
            <person name="Florea L."/>
            <person name="Folkerts O."/>
            <person name="Groenen M.A."/>
            <person name="Harkins T.T."/>
            <person name="Herrero J."/>
            <person name="Hoffmann S."/>
            <person name="Megens H.J."/>
            <person name="Jiang A."/>
            <person name="de Jong P."/>
            <person name="Kaiser P."/>
            <person name="Kim H."/>
            <person name="Kim K.W."/>
            <person name="Kim S."/>
            <person name="Langenberger D."/>
            <person name="Lee M.K."/>
            <person name="Lee T."/>
            <person name="Mane S."/>
            <person name="Marcais G."/>
            <person name="Marz M."/>
            <person name="McElroy A.P."/>
            <person name="Modise T."/>
            <person name="Nefedov M."/>
            <person name="Notredame C."/>
            <person name="Paton I.R."/>
            <person name="Payne W.S."/>
            <person name="Pertea G."/>
            <person name="Prickett D."/>
            <person name="Puiu D."/>
            <person name="Qioa D."/>
            <person name="Raineri E."/>
            <person name="Ruffier M."/>
            <person name="Salzberg S.L."/>
            <person name="Schatz M.C."/>
            <person name="Scheuring C."/>
            <person name="Schmidt C.J."/>
            <person name="Schroeder S."/>
            <person name="Searle S.M."/>
            <person name="Smith E.J."/>
            <person name="Smith J."/>
            <person name="Sonstegard T.S."/>
            <person name="Stadler P.F."/>
            <person name="Tafer H."/>
            <person name="Tu Z.J."/>
            <person name="Van Tassell C.P."/>
            <person name="Vilella A.J."/>
            <person name="Williams K.P."/>
            <person name="Yorke J.A."/>
            <person name="Zhang L."/>
            <person name="Zhang H.B."/>
            <person name="Zhang X."/>
            <person name="Zhang Y."/>
            <person name="Reed K.M."/>
        </authorList>
    </citation>
    <scope>NUCLEOTIDE SEQUENCE [LARGE SCALE GENOMIC DNA]</scope>
</reference>
<name>G1NJH4_MELGA</name>
<evidence type="ECO:0000256" key="2">
    <source>
        <dbReference type="ARBA" id="ARBA00023203"/>
    </source>
</evidence>
<keyword evidence="4" id="KW-1185">Reference proteome</keyword>
<dbReference type="InterPro" id="IPR000900">
    <property type="entry name" value="Nebulin_repeat"/>
</dbReference>
<dbReference type="InterPro" id="IPR055297">
    <property type="entry name" value="NEBU/NEBL"/>
</dbReference>
<keyword evidence="2" id="KW-0009">Actin-binding</keyword>
<proteinExistence type="predicted"/>
<dbReference type="PANTHER" id="PTHR11039:SF65">
    <property type="entry name" value="NEBULIN"/>
    <property type="match status" value="1"/>
</dbReference>
<evidence type="ECO:0008006" key="5">
    <source>
        <dbReference type="Google" id="ProtNLM"/>
    </source>
</evidence>
<dbReference type="Ensembl" id="ENSMGAT00000014393.3">
    <property type="protein sequence ID" value="ENSMGAP00000013485.3"/>
    <property type="gene ID" value="ENSMGAG00000012782.3"/>
</dbReference>
<dbReference type="PANTHER" id="PTHR11039">
    <property type="entry name" value="NEBULIN"/>
    <property type="match status" value="1"/>
</dbReference>
<dbReference type="HOGENOM" id="CLU_231689_0_0_1"/>
<sequence>YNVLPATENPLLRQLKTKLYKEAYEQSKGTSMNYCETPKFQTDSALKNFSDVKYKDAYQKNILGHYLGSFEDPHQIHCMKVEAMKSDVSVAKNYKADYEEEKTKCYFPQTITQEYEAIKKLEQCKDVSIGQWLSDSQLNAKKEFIYFIQARYNAANYKYKEAYEKAKGKQVGFRSLQDDPKLVHYMHVAKIQSDREYKKDYEKSKTNYHTPPDTFSIQAAKKSQDVASTAHYKNLIHHYTYLPDAMDVELAKNMMQIQSDNVYKADFNNWLRGVGWLPIQSLDVEKAKKASDILSEKKYRQHPDKLKYSIPLDAMEQVLAKQNAKTMNKTSIHVMPDTPEILQSRVNQITMSNKLYKAGWEEEKKKGYDMRPDAIPIKAAKTSQDIASDVSYKYKLAYEQAKGKHIGFRSLEDDPKLVHFMQVAKMQSDREYKKDYEKAKTNFHTPVDMLSVVAAKKAQEVATNANYKNLIHIYNVLPDAMSLELAKNMMQIQSDNQYRADYDESMKGVGWMPLGSLEAEKNKKAMEILSEKKYRQHPDKLKYSVPVDSMNMALALHNAKIMDEVRKLHVVYFAFLKDASSFLSQKMYRHSFEEARKKGYDLRSDAIPIKAAKASRDIASDYKYKLGYEQDKGKLVGFRSLQDDPKLVHYMQVAKMQSDREYKKAYEASKTHYQTPSDALSIVAAKEAQDRVTNANYKRLIHHYMLLPDAMSFELFVIFAFVSWQNEYKQDYNEWFRGIGWSPVGSLDVEKSKKATEIASDQKYRQHPSTFSFTKQTDAMDMVLAKHNADIMNKVSIYGDRLLFNQNSISVKAAKASRDIASDGYRKQQGHHIGFRSLQDDPKMMWSMQVAKMQSEREYKKDFEKWKTKFNMPVDMLGFLLAKKCQELVSDVDYKHMLHRWTCLPDQNDVTQAKRVYELQSDNLYKSDLQWLRGIGWSPLGSLESEKNKKASEILSEKKYRQHPDTIKFTSIPDAMNITLAKSNAKNRSDVSCFRSRYEELRRKGYDLPPDAIPLKAAKASRDIASEVRYKTAYRKQLGHHIGARNIEDDPKMMWSMHVAKIQSDREYKKAFEKTKTHFSSPVDMLGIVLAKKCQELVSDVDYKHLLHRWTCLPDQNDVVQARKVYDLQSDVIGAVLCAIVGWVMQAEPLRMLLSCPRSYIAAWEKDKTNVHIMPDTPGILLAQQNQVNFSEVGGLPGIGVQAIQAEVLLVSRGECLLVFQKMYRLAMEEDKKKGYDMRADAIPIKSAKASRDIASDVSTQEPWWHAVWDAFSVPVSEEQRLQMQMNGDSRAVSCRHC</sequence>
<dbReference type="PRINTS" id="PR00510">
    <property type="entry name" value="NEBULIN"/>
</dbReference>
<reference evidence="3" key="2">
    <citation type="submission" date="2025-08" db="UniProtKB">
        <authorList>
            <consortium name="Ensembl"/>
        </authorList>
    </citation>
    <scope>IDENTIFICATION</scope>
</reference>
<dbReference type="InParanoid" id="G1NJH4"/>
<evidence type="ECO:0000313" key="4">
    <source>
        <dbReference type="Proteomes" id="UP000001645"/>
    </source>
</evidence>